<accession>A0AAD5HGI5</accession>
<keyword evidence="14" id="KW-1185">Reference proteome</keyword>
<evidence type="ECO:0000256" key="11">
    <source>
        <dbReference type="RuleBase" id="RU361234"/>
    </source>
</evidence>
<evidence type="ECO:0000256" key="8">
    <source>
        <dbReference type="ARBA" id="ARBA00033323"/>
    </source>
</evidence>
<dbReference type="SMART" id="SM00363">
    <property type="entry name" value="S4"/>
    <property type="match status" value="1"/>
</dbReference>
<dbReference type="GO" id="GO:0005829">
    <property type="term" value="C:cytosol"/>
    <property type="evidence" value="ECO:0007669"/>
    <property type="project" value="TreeGrafter"/>
</dbReference>
<keyword evidence="2 11" id="KW-0436">Ligase</keyword>
<keyword evidence="4 11" id="KW-0067">ATP-binding</keyword>
<evidence type="ECO:0000256" key="4">
    <source>
        <dbReference type="ARBA" id="ARBA00022840"/>
    </source>
</evidence>
<dbReference type="InterPro" id="IPR014729">
    <property type="entry name" value="Rossmann-like_a/b/a_fold"/>
</dbReference>
<organism evidence="13 14">
    <name type="scientific">Umbelopsis ramanniana AG</name>
    <dbReference type="NCBI Taxonomy" id="1314678"/>
    <lineage>
        <taxon>Eukaryota</taxon>
        <taxon>Fungi</taxon>
        <taxon>Fungi incertae sedis</taxon>
        <taxon>Mucoromycota</taxon>
        <taxon>Mucoromycotina</taxon>
        <taxon>Umbelopsidomycetes</taxon>
        <taxon>Umbelopsidales</taxon>
        <taxon>Umbelopsidaceae</taxon>
        <taxon>Umbelopsis</taxon>
    </lineage>
</organism>
<dbReference type="PANTHER" id="PTHR11766:SF0">
    <property type="entry name" value="TYROSINE--TRNA LIGASE, MITOCHONDRIAL"/>
    <property type="match status" value="1"/>
</dbReference>
<dbReference type="EMBL" id="MU620895">
    <property type="protein sequence ID" value="KAI8583547.1"/>
    <property type="molecule type" value="Genomic_DNA"/>
</dbReference>
<dbReference type="Proteomes" id="UP001206595">
    <property type="component" value="Unassembled WGS sequence"/>
</dbReference>
<keyword evidence="3 11" id="KW-0547">Nucleotide-binding</keyword>
<dbReference type="AlphaFoldDB" id="A0AAD5HGI5"/>
<dbReference type="HAMAP" id="MF_02006">
    <property type="entry name" value="Tyr_tRNA_synth_type1"/>
    <property type="match status" value="1"/>
</dbReference>
<reference evidence="13" key="1">
    <citation type="submission" date="2021-06" db="EMBL/GenBank/DDBJ databases">
        <authorList>
            <consortium name="DOE Joint Genome Institute"/>
            <person name="Mondo S.J."/>
            <person name="Amses K.R."/>
            <person name="Simmons D.R."/>
            <person name="Longcore J.E."/>
            <person name="Seto K."/>
            <person name="Alves G.H."/>
            <person name="Bonds A.E."/>
            <person name="Quandt C.A."/>
            <person name="Davis W.J."/>
            <person name="Chang Y."/>
            <person name="Letcher P.M."/>
            <person name="Powell M.J."/>
            <person name="Kuo A."/>
            <person name="Labutti K."/>
            <person name="Pangilinan J."/>
            <person name="Andreopoulos W."/>
            <person name="Tritt A."/>
            <person name="Riley R."/>
            <person name="Hundley H."/>
            <person name="Johnson J."/>
            <person name="Lipzen A."/>
            <person name="Barry K."/>
            <person name="Berbee M.L."/>
            <person name="Buchler N.E."/>
            <person name="Grigoriev I.V."/>
            <person name="Spatafora J.W."/>
            <person name="Stajich J.E."/>
            <person name="James T.Y."/>
        </authorList>
    </citation>
    <scope>NUCLEOTIDE SEQUENCE</scope>
    <source>
        <strain evidence="13">AG</strain>
    </source>
</reference>
<dbReference type="SUPFAM" id="SSF55174">
    <property type="entry name" value="Alpha-L RNA-binding motif"/>
    <property type="match status" value="1"/>
</dbReference>
<evidence type="ECO:0000256" key="7">
    <source>
        <dbReference type="ARBA" id="ARBA00023146"/>
    </source>
</evidence>
<evidence type="ECO:0000256" key="6">
    <source>
        <dbReference type="ARBA" id="ARBA00022917"/>
    </source>
</evidence>
<dbReference type="InterPro" id="IPR036986">
    <property type="entry name" value="S4_RNA-bd_sf"/>
</dbReference>
<evidence type="ECO:0000256" key="5">
    <source>
        <dbReference type="ARBA" id="ARBA00022884"/>
    </source>
</evidence>
<sequence length="493" mass="55214">MRAVSKLNVETLFRGRISLLPQQSNSRIRFFHSTTLTRNVISNMTGRGLVASLTSSDVEKHTQNKTAIYCGVDPTARSLHLGNLVTFMGLLHFHITGHQAIALIGSATGTIGDPSGRQSERVPLSQEAIDDNSSNITQQIHRFFENGSAYAKRRGWLSKETEQYTPKVLNNIEWFKGMSAMEFIGDVGRYARVTQMLARESVKARLDSEHGISFTEFAYQLLQAYDFWYLYHNHSCRIQLGGSDQWGNITAGIDMIHKKKPNSTTLHVPASQDDQETRRLEDRAFGVTIPLLLNSKGEKFGKSAGNAVWIDETMTTLFDFYQFFVKTADEDVERYLPLFTLLSPDEIKSLMHEHKQNPEKRIAQHKLADEVTELVHGLESVSKAKTATKVLFGGDLQEIGADNIIQAFAHDSQRLRAAKRDQVLDVGLDAIAVLAGATRSKSETQKLIKSGGVYLNNVKVTDPRVKLQPTDLLNDKLCVLRVGKSSYHILHVE</sequence>
<dbReference type="Pfam" id="PF00579">
    <property type="entry name" value="tRNA-synt_1b"/>
    <property type="match status" value="1"/>
</dbReference>
<dbReference type="InterPro" id="IPR024088">
    <property type="entry name" value="Tyr-tRNA-ligase_bac-type"/>
</dbReference>
<dbReference type="InterPro" id="IPR002305">
    <property type="entry name" value="aa-tRNA-synth_Ic"/>
</dbReference>
<dbReference type="Gene3D" id="1.10.240.10">
    <property type="entry name" value="Tyrosyl-Transfer RNA Synthetase"/>
    <property type="match status" value="1"/>
</dbReference>
<dbReference type="NCBIfam" id="TIGR00234">
    <property type="entry name" value="tyrS"/>
    <property type="match status" value="1"/>
</dbReference>
<dbReference type="SUPFAM" id="SSF52374">
    <property type="entry name" value="Nucleotidylyl transferase"/>
    <property type="match status" value="1"/>
</dbReference>
<reference evidence="13" key="2">
    <citation type="journal article" date="2022" name="Proc. Natl. Acad. Sci. U.S.A.">
        <title>Diploid-dominant life cycles characterize the early evolution of Fungi.</title>
        <authorList>
            <person name="Amses K.R."/>
            <person name="Simmons D.R."/>
            <person name="Longcore J.E."/>
            <person name="Mondo S.J."/>
            <person name="Seto K."/>
            <person name="Jeronimo G.H."/>
            <person name="Bonds A.E."/>
            <person name="Quandt C.A."/>
            <person name="Davis W.J."/>
            <person name="Chang Y."/>
            <person name="Federici B.A."/>
            <person name="Kuo A."/>
            <person name="LaButti K."/>
            <person name="Pangilinan J."/>
            <person name="Andreopoulos W."/>
            <person name="Tritt A."/>
            <person name="Riley R."/>
            <person name="Hundley H."/>
            <person name="Johnson J."/>
            <person name="Lipzen A."/>
            <person name="Barry K."/>
            <person name="Lang B.F."/>
            <person name="Cuomo C.A."/>
            <person name="Buchler N.E."/>
            <person name="Grigoriev I.V."/>
            <person name="Spatafora J.W."/>
            <person name="Stajich J.E."/>
            <person name="James T.Y."/>
        </authorList>
    </citation>
    <scope>NUCLEOTIDE SEQUENCE</scope>
    <source>
        <strain evidence="13">AG</strain>
    </source>
</reference>
<evidence type="ECO:0000313" key="14">
    <source>
        <dbReference type="Proteomes" id="UP001206595"/>
    </source>
</evidence>
<evidence type="ECO:0000256" key="9">
    <source>
        <dbReference type="ARBA" id="ARBA00048248"/>
    </source>
</evidence>
<dbReference type="PROSITE" id="PS50889">
    <property type="entry name" value="S4"/>
    <property type="match status" value="1"/>
</dbReference>
<dbReference type="EC" id="6.1.1.1" evidence="1 11"/>
<keyword evidence="7 11" id="KW-0030">Aminoacyl-tRNA synthetase</keyword>
<name>A0AAD5HGI5_UMBRA</name>
<dbReference type="PRINTS" id="PR01040">
    <property type="entry name" value="TRNASYNTHTYR"/>
</dbReference>
<evidence type="ECO:0000313" key="13">
    <source>
        <dbReference type="EMBL" id="KAI8583547.1"/>
    </source>
</evidence>
<feature type="domain" description="RNA-binding S4" evidence="12">
    <location>
        <begin position="426"/>
        <end position="488"/>
    </location>
</feature>
<dbReference type="PANTHER" id="PTHR11766">
    <property type="entry name" value="TYROSYL-TRNA SYNTHETASE"/>
    <property type="match status" value="1"/>
</dbReference>
<comment type="similarity">
    <text evidence="11">Belongs to the class-I aminoacyl-tRNA synthetase family.</text>
</comment>
<comment type="catalytic activity">
    <reaction evidence="9 11">
        <text>tRNA(Tyr) + L-tyrosine + ATP = L-tyrosyl-tRNA(Tyr) + AMP + diphosphate + H(+)</text>
        <dbReference type="Rhea" id="RHEA:10220"/>
        <dbReference type="Rhea" id="RHEA-COMP:9706"/>
        <dbReference type="Rhea" id="RHEA-COMP:9707"/>
        <dbReference type="ChEBI" id="CHEBI:15378"/>
        <dbReference type="ChEBI" id="CHEBI:30616"/>
        <dbReference type="ChEBI" id="CHEBI:33019"/>
        <dbReference type="ChEBI" id="CHEBI:58315"/>
        <dbReference type="ChEBI" id="CHEBI:78442"/>
        <dbReference type="ChEBI" id="CHEBI:78536"/>
        <dbReference type="ChEBI" id="CHEBI:456215"/>
        <dbReference type="EC" id="6.1.1.1"/>
    </reaction>
</comment>
<dbReference type="Pfam" id="PF22421">
    <property type="entry name" value="SYY_C-terminal"/>
    <property type="match status" value="1"/>
</dbReference>
<dbReference type="RefSeq" id="XP_051448551.1">
    <property type="nucleotide sequence ID" value="XM_051585767.1"/>
</dbReference>
<evidence type="ECO:0000259" key="12">
    <source>
        <dbReference type="SMART" id="SM00363"/>
    </source>
</evidence>
<dbReference type="GeneID" id="75911115"/>
<dbReference type="Gene3D" id="3.40.50.620">
    <property type="entry name" value="HUPs"/>
    <property type="match status" value="1"/>
</dbReference>
<evidence type="ECO:0000256" key="10">
    <source>
        <dbReference type="PROSITE-ProRule" id="PRU00182"/>
    </source>
</evidence>
<dbReference type="CDD" id="cd00165">
    <property type="entry name" value="S4"/>
    <property type="match status" value="1"/>
</dbReference>
<dbReference type="InterPro" id="IPR002942">
    <property type="entry name" value="S4_RNA-bd"/>
</dbReference>
<protein>
    <recommendedName>
        <fullName evidence="1 11">Tyrosine--tRNA ligase</fullName>
        <ecNumber evidence="1 11">6.1.1.1</ecNumber>
    </recommendedName>
    <alternativeName>
        <fullName evidence="8 11">Tyrosyl-tRNA synthetase</fullName>
    </alternativeName>
</protein>
<gene>
    <name evidence="13" type="ORF">K450DRAFT_221675</name>
</gene>
<dbReference type="InterPro" id="IPR024107">
    <property type="entry name" value="Tyr-tRNA-ligase_bac_1"/>
</dbReference>
<dbReference type="Gene3D" id="3.10.290.10">
    <property type="entry name" value="RNA-binding S4 domain"/>
    <property type="match status" value="1"/>
</dbReference>
<dbReference type="GO" id="GO:0005739">
    <property type="term" value="C:mitochondrion"/>
    <property type="evidence" value="ECO:0007669"/>
    <property type="project" value="TreeGrafter"/>
</dbReference>
<dbReference type="GO" id="GO:0006437">
    <property type="term" value="P:tyrosyl-tRNA aminoacylation"/>
    <property type="evidence" value="ECO:0007669"/>
    <property type="project" value="InterPro"/>
</dbReference>
<evidence type="ECO:0000256" key="1">
    <source>
        <dbReference type="ARBA" id="ARBA00013160"/>
    </source>
</evidence>
<keyword evidence="6 11" id="KW-0648">Protein biosynthesis</keyword>
<dbReference type="FunFam" id="1.10.240.10:FF:000001">
    <property type="entry name" value="Tyrosine--tRNA ligase"/>
    <property type="match status" value="1"/>
</dbReference>
<dbReference type="GO" id="GO:0003723">
    <property type="term" value="F:RNA binding"/>
    <property type="evidence" value="ECO:0007669"/>
    <property type="project" value="UniProtKB-KW"/>
</dbReference>
<comment type="caution">
    <text evidence="13">The sequence shown here is derived from an EMBL/GenBank/DDBJ whole genome shotgun (WGS) entry which is preliminary data.</text>
</comment>
<keyword evidence="5 10" id="KW-0694">RNA-binding</keyword>
<dbReference type="InterPro" id="IPR002307">
    <property type="entry name" value="Tyr-tRNA-ligase"/>
</dbReference>
<dbReference type="InterPro" id="IPR054608">
    <property type="entry name" value="SYY-like_C"/>
</dbReference>
<dbReference type="GO" id="GO:0004831">
    <property type="term" value="F:tyrosine-tRNA ligase activity"/>
    <property type="evidence" value="ECO:0007669"/>
    <property type="project" value="UniProtKB-EC"/>
</dbReference>
<evidence type="ECO:0000256" key="2">
    <source>
        <dbReference type="ARBA" id="ARBA00022598"/>
    </source>
</evidence>
<proteinExistence type="inferred from homology"/>
<evidence type="ECO:0000256" key="3">
    <source>
        <dbReference type="ARBA" id="ARBA00022741"/>
    </source>
</evidence>
<dbReference type="CDD" id="cd00805">
    <property type="entry name" value="TyrRS_core"/>
    <property type="match status" value="1"/>
</dbReference>
<dbReference type="GO" id="GO:0005524">
    <property type="term" value="F:ATP binding"/>
    <property type="evidence" value="ECO:0007669"/>
    <property type="project" value="UniProtKB-KW"/>
</dbReference>